<protein>
    <submittedName>
        <fullName evidence="1">Uncharacterized protein</fullName>
    </submittedName>
</protein>
<keyword evidence="2" id="KW-1185">Reference proteome</keyword>
<reference evidence="1 2" key="1">
    <citation type="submission" date="2020-06" db="EMBL/GenBank/DDBJ databases">
        <title>Nonomuraea sp. SMC257, a novel actinomycete isolated from soil.</title>
        <authorList>
            <person name="Chanama M."/>
        </authorList>
    </citation>
    <scope>NUCLEOTIDE SEQUENCE [LARGE SCALE GENOMIC DNA]</scope>
    <source>
        <strain evidence="1 2">SMC257</strain>
    </source>
</reference>
<sequence>MRRLSEDVLPGIPGLTVSGFKRVTPAGVWGNTEPGETNLIVVRSGRLVLETATDAFGPVDADSAAFTVKAWRRALDRLDRKRPVAALPVEQPGMSSL</sequence>
<gene>
    <name evidence="1" type="ORF">HTZ77_24080</name>
</gene>
<accession>A0A7Y6IBL5</accession>
<evidence type="ECO:0000313" key="1">
    <source>
        <dbReference type="EMBL" id="NUW34495.1"/>
    </source>
</evidence>
<evidence type="ECO:0000313" key="2">
    <source>
        <dbReference type="Proteomes" id="UP000586042"/>
    </source>
</evidence>
<dbReference type="AlphaFoldDB" id="A0A7Y6IBL5"/>
<organism evidence="1 2">
    <name type="scientific">Nonomuraea montanisoli</name>
    <dbReference type="NCBI Taxonomy" id="2741721"/>
    <lineage>
        <taxon>Bacteria</taxon>
        <taxon>Bacillati</taxon>
        <taxon>Actinomycetota</taxon>
        <taxon>Actinomycetes</taxon>
        <taxon>Streptosporangiales</taxon>
        <taxon>Streptosporangiaceae</taxon>
        <taxon>Nonomuraea</taxon>
    </lineage>
</organism>
<name>A0A7Y6IBL5_9ACTN</name>
<proteinExistence type="predicted"/>
<dbReference type="Proteomes" id="UP000586042">
    <property type="component" value="Unassembled WGS sequence"/>
</dbReference>
<dbReference type="EMBL" id="JABWGN010000009">
    <property type="protein sequence ID" value="NUW34495.1"/>
    <property type="molecule type" value="Genomic_DNA"/>
</dbReference>
<comment type="caution">
    <text evidence="1">The sequence shown here is derived from an EMBL/GenBank/DDBJ whole genome shotgun (WGS) entry which is preliminary data.</text>
</comment>
<dbReference type="RefSeq" id="WP_175591940.1">
    <property type="nucleotide sequence ID" value="NZ_JABWGN010000009.1"/>
</dbReference>